<dbReference type="AlphaFoldDB" id="A0A3N2CWS5"/>
<dbReference type="Proteomes" id="UP000281738">
    <property type="component" value="Unassembled WGS sequence"/>
</dbReference>
<evidence type="ECO:0000313" key="2">
    <source>
        <dbReference type="EMBL" id="ROR91923.1"/>
    </source>
</evidence>
<keyword evidence="1" id="KW-0472">Membrane</keyword>
<dbReference type="RefSeq" id="WP_123391534.1">
    <property type="nucleotide sequence ID" value="NZ_RKHO01000001.1"/>
</dbReference>
<keyword evidence="1" id="KW-0812">Transmembrane</keyword>
<dbReference type="EMBL" id="RKHO01000001">
    <property type="protein sequence ID" value="ROR91923.1"/>
    <property type="molecule type" value="Genomic_DNA"/>
</dbReference>
<dbReference type="OrthoDB" id="3828660at2"/>
<evidence type="ECO:0000313" key="3">
    <source>
        <dbReference type="Proteomes" id="UP000281738"/>
    </source>
</evidence>
<comment type="caution">
    <text evidence="2">The sequence shown here is derived from an EMBL/GenBank/DDBJ whole genome shotgun (WGS) entry which is preliminary data.</text>
</comment>
<evidence type="ECO:0000256" key="1">
    <source>
        <dbReference type="SAM" id="Phobius"/>
    </source>
</evidence>
<feature type="transmembrane region" description="Helical" evidence="1">
    <location>
        <begin position="6"/>
        <end position="28"/>
    </location>
</feature>
<feature type="transmembrane region" description="Helical" evidence="1">
    <location>
        <begin position="100"/>
        <end position="120"/>
    </location>
</feature>
<evidence type="ECO:0008006" key="4">
    <source>
        <dbReference type="Google" id="ProtNLM"/>
    </source>
</evidence>
<feature type="transmembrane region" description="Helical" evidence="1">
    <location>
        <begin position="71"/>
        <end position="88"/>
    </location>
</feature>
<protein>
    <recommendedName>
        <fullName evidence="4">Integral membrane protein</fullName>
    </recommendedName>
</protein>
<name>A0A3N2CWS5_9ACTN</name>
<organism evidence="2 3">
    <name type="scientific">Nocardioides aurantiacus</name>
    <dbReference type="NCBI Taxonomy" id="86796"/>
    <lineage>
        <taxon>Bacteria</taxon>
        <taxon>Bacillati</taxon>
        <taxon>Actinomycetota</taxon>
        <taxon>Actinomycetes</taxon>
        <taxon>Propionibacteriales</taxon>
        <taxon>Nocardioidaceae</taxon>
        <taxon>Nocardioides</taxon>
    </lineage>
</organism>
<gene>
    <name evidence="2" type="ORF">EDD33_2804</name>
</gene>
<feature type="transmembrane region" description="Helical" evidence="1">
    <location>
        <begin position="40"/>
        <end position="59"/>
    </location>
</feature>
<reference evidence="2 3" key="1">
    <citation type="submission" date="2018-11" db="EMBL/GenBank/DDBJ databases">
        <title>Sequencing the genomes of 1000 actinobacteria strains.</title>
        <authorList>
            <person name="Klenk H.-P."/>
        </authorList>
    </citation>
    <scope>NUCLEOTIDE SEQUENCE [LARGE SCALE GENOMIC DNA]</scope>
    <source>
        <strain evidence="2 3">DSM 12652</strain>
    </source>
</reference>
<sequence length="123" mass="13059">MEQAFDYLQLALGVLCAVASVWLVVQLVRDRPPGNRLTDLLGLLEVGLLVLAVLGVVRLVTGGDGVPAWEYVGYLLATLLFVPAGLVWSAGDRSRGGTAVLLVAVLLVPFMFVRLAQIWATGG</sequence>
<keyword evidence="3" id="KW-1185">Reference proteome</keyword>
<proteinExistence type="predicted"/>
<keyword evidence="1" id="KW-1133">Transmembrane helix</keyword>
<accession>A0A3N2CWS5</accession>